<keyword evidence="1" id="KW-0812">Transmembrane</keyword>
<evidence type="ECO:0000313" key="2">
    <source>
        <dbReference type="EMBL" id="KAE9968434.1"/>
    </source>
</evidence>
<comment type="caution">
    <text evidence="2">The sequence shown here is derived from an EMBL/GenBank/DDBJ whole genome shotgun (WGS) entry which is preliminary data.</text>
</comment>
<dbReference type="EMBL" id="WNWS01000408">
    <property type="protein sequence ID" value="KAE9968434.1"/>
    <property type="molecule type" value="Genomic_DNA"/>
</dbReference>
<evidence type="ECO:0000313" key="5">
    <source>
        <dbReference type="Proteomes" id="UP000490939"/>
    </source>
</evidence>
<keyword evidence="1" id="KW-1133">Transmembrane helix</keyword>
<dbReference type="Proteomes" id="UP000447873">
    <property type="component" value="Unassembled WGS sequence"/>
</dbReference>
<accession>A0A8H3UGS6</accession>
<evidence type="ECO:0000313" key="4">
    <source>
        <dbReference type="Proteomes" id="UP000447873"/>
    </source>
</evidence>
<dbReference type="AlphaFoldDB" id="A0A8H3UGS6"/>
<dbReference type="Proteomes" id="UP000490939">
    <property type="component" value="Unassembled WGS sequence"/>
</dbReference>
<dbReference type="EMBL" id="WNWR01000070">
    <property type="protein sequence ID" value="KAE9992122.1"/>
    <property type="molecule type" value="Genomic_DNA"/>
</dbReference>
<keyword evidence="5" id="KW-1185">Reference proteome</keyword>
<name>A0A8H3UGS6_VENIN</name>
<sequence length="241" mass="27349">MGWRMEKVPYDKIVVDVDRFNGMNTEIERTTYELLRQSHCLNSTRGLVHFGIFSDEVGLRSRTYLVNTPWTASYDQHLRTALKRTQFQAFHPRTRDSCGWLYVDSVKSKGVHRGKIYYKHQTDAMKTIGNPSDAGYPPPSEIAAIKTMLEETFPAAEMALILCFSLGPIAILTVLLAWRATCRLRRRGRGMQKAENSNDGLDAFELVNARRRGETSDVANEEDTNSLDKQGGLVTLARQFV</sequence>
<keyword evidence="1" id="KW-0472">Membrane</keyword>
<protein>
    <submittedName>
        <fullName evidence="2">Uncharacterized protein</fullName>
    </submittedName>
</protein>
<dbReference type="OrthoDB" id="10339973at2759"/>
<proteinExistence type="predicted"/>
<gene>
    <name evidence="3" type="ORF">EG327_010113</name>
    <name evidence="2" type="ORF">EG328_007556</name>
</gene>
<evidence type="ECO:0000256" key="1">
    <source>
        <dbReference type="SAM" id="Phobius"/>
    </source>
</evidence>
<evidence type="ECO:0000313" key="3">
    <source>
        <dbReference type="EMBL" id="KAE9992122.1"/>
    </source>
</evidence>
<feature type="transmembrane region" description="Helical" evidence="1">
    <location>
        <begin position="158"/>
        <end position="178"/>
    </location>
</feature>
<reference evidence="2 4" key="1">
    <citation type="submission" date="2018-12" db="EMBL/GenBank/DDBJ databases">
        <title>Venturia inaequalis Genome Resource.</title>
        <authorList>
            <person name="Lichtner F.J."/>
        </authorList>
    </citation>
    <scope>NUCLEOTIDE SEQUENCE [LARGE SCALE GENOMIC DNA]</scope>
    <source>
        <strain evidence="2 4">120213</strain>
        <strain evidence="3 5">DMI_063113</strain>
    </source>
</reference>
<organism evidence="2 4">
    <name type="scientific">Venturia inaequalis</name>
    <name type="common">Apple scab fungus</name>
    <dbReference type="NCBI Taxonomy" id="5025"/>
    <lineage>
        <taxon>Eukaryota</taxon>
        <taxon>Fungi</taxon>
        <taxon>Dikarya</taxon>
        <taxon>Ascomycota</taxon>
        <taxon>Pezizomycotina</taxon>
        <taxon>Dothideomycetes</taxon>
        <taxon>Pleosporomycetidae</taxon>
        <taxon>Venturiales</taxon>
        <taxon>Venturiaceae</taxon>
        <taxon>Venturia</taxon>
    </lineage>
</organism>